<dbReference type="EMBL" id="RJVU01015140">
    <property type="protein sequence ID" value="ROL52554.1"/>
    <property type="molecule type" value="Genomic_DNA"/>
</dbReference>
<dbReference type="SMART" id="SM00239">
    <property type="entry name" value="C2"/>
    <property type="match status" value="1"/>
</dbReference>
<dbReference type="Gene3D" id="2.60.40.150">
    <property type="entry name" value="C2 domain"/>
    <property type="match status" value="1"/>
</dbReference>
<comment type="caution">
    <text evidence="4">The sequence shown here is derived from an EMBL/GenBank/DDBJ whole genome shotgun (WGS) entry which is preliminary data.</text>
</comment>
<dbReference type="GO" id="GO:0016020">
    <property type="term" value="C:membrane"/>
    <property type="evidence" value="ECO:0007669"/>
    <property type="project" value="TreeGrafter"/>
</dbReference>
<accession>A0A3N0Z323</accession>
<dbReference type="InterPro" id="IPR052784">
    <property type="entry name" value="Perforin-1_pore-forming"/>
</dbReference>
<dbReference type="InterPro" id="IPR035892">
    <property type="entry name" value="C2_domain_sf"/>
</dbReference>
<keyword evidence="5" id="KW-1185">Reference proteome</keyword>
<feature type="domain" description="C2" evidence="3">
    <location>
        <begin position="8"/>
        <end position="122"/>
    </location>
</feature>
<protein>
    <submittedName>
        <fullName evidence="4">Perforin-1</fullName>
    </submittedName>
</protein>
<feature type="chain" id="PRO_5018109222" evidence="2">
    <location>
        <begin position="27"/>
        <end position="132"/>
    </location>
</feature>
<dbReference type="GO" id="GO:0022829">
    <property type="term" value="F:wide pore channel activity"/>
    <property type="evidence" value="ECO:0007669"/>
    <property type="project" value="TreeGrafter"/>
</dbReference>
<evidence type="ECO:0000313" key="5">
    <source>
        <dbReference type="Proteomes" id="UP000281406"/>
    </source>
</evidence>
<evidence type="ECO:0000313" key="4">
    <source>
        <dbReference type="EMBL" id="ROL52554.1"/>
    </source>
</evidence>
<dbReference type="CDD" id="cd00030">
    <property type="entry name" value="C2"/>
    <property type="match status" value="1"/>
</dbReference>
<feature type="signal peptide" evidence="2">
    <location>
        <begin position="1"/>
        <end position="26"/>
    </location>
</feature>
<dbReference type="PANTHER" id="PTHR46096">
    <property type="entry name" value="PERFORIN-1"/>
    <property type="match status" value="1"/>
</dbReference>
<name>A0A3N0Z323_ANAGA</name>
<dbReference type="GO" id="GO:0051607">
    <property type="term" value="P:defense response to virus"/>
    <property type="evidence" value="ECO:0007669"/>
    <property type="project" value="TreeGrafter"/>
</dbReference>
<organism evidence="4 5">
    <name type="scientific">Anabarilius grahami</name>
    <name type="common">Kanglang fish</name>
    <name type="synonym">Barilius grahami</name>
    <dbReference type="NCBI Taxonomy" id="495550"/>
    <lineage>
        <taxon>Eukaryota</taxon>
        <taxon>Metazoa</taxon>
        <taxon>Chordata</taxon>
        <taxon>Craniata</taxon>
        <taxon>Vertebrata</taxon>
        <taxon>Euteleostomi</taxon>
        <taxon>Actinopterygii</taxon>
        <taxon>Neopterygii</taxon>
        <taxon>Teleostei</taxon>
        <taxon>Ostariophysi</taxon>
        <taxon>Cypriniformes</taxon>
        <taxon>Xenocyprididae</taxon>
        <taxon>Xenocypridinae</taxon>
        <taxon>Xenocypridinae incertae sedis</taxon>
        <taxon>Anabarilius</taxon>
    </lineage>
</organism>
<keyword evidence="1 2" id="KW-0732">Signal</keyword>
<reference evidence="4 5" key="1">
    <citation type="submission" date="2018-10" db="EMBL/GenBank/DDBJ databases">
        <title>Genome assembly for a Yunnan-Guizhou Plateau 3E fish, Anabarilius grahami (Regan), and its evolutionary and genetic applications.</title>
        <authorList>
            <person name="Jiang W."/>
        </authorList>
    </citation>
    <scope>NUCLEOTIDE SEQUENCE [LARGE SCALE GENOMIC DNA]</scope>
    <source>
        <strain evidence="4">AG-KIZ</strain>
        <tissue evidence="4">Muscle</tissue>
    </source>
</reference>
<dbReference type="PANTHER" id="PTHR46096:SF3">
    <property type="entry name" value="PERFORIN-1"/>
    <property type="match status" value="1"/>
</dbReference>
<dbReference type="SUPFAM" id="SSF49562">
    <property type="entry name" value="C2 domain (Calcium/lipid-binding domain, CaLB)"/>
    <property type="match status" value="1"/>
</dbReference>
<dbReference type="PROSITE" id="PS50004">
    <property type="entry name" value="C2"/>
    <property type="match status" value="1"/>
</dbReference>
<dbReference type="Proteomes" id="UP000281406">
    <property type="component" value="Unassembled WGS sequence"/>
</dbReference>
<dbReference type="GO" id="GO:0001771">
    <property type="term" value="P:immunological synapse formation"/>
    <property type="evidence" value="ECO:0007669"/>
    <property type="project" value="TreeGrafter"/>
</dbReference>
<evidence type="ECO:0000256" key="2">
    <source>
        <dbReference type="SAM" id="SignalP"/>
    </source>
</evidence>
<sequence>MAIFHNLQLMSLAVLLLASQLHFANAGIRLFGLHARDLKSSVERPDAYLKIWCGATFGGMTHYIKNNSNPTWSTEFGFPNCKENENVQLEVWDHDIAKDDHLGTCYFQVKYGSGKGTCYLSKGTVFYSYEAK</sequence>
<dbReference type="InterPro" id="IPR000008">
    <property type="entry name" value="C2_dom"/>
</dbReference>
<dbReference type="GO" id="GO:0001913">
    <property type="term" value="P:T cell mediated cytotoxicity"/>
    <property type="evidence" value="ECO:0007669"/>
    <property type="project" value="TreeGrafter"/>
</dbReference>
<dbReference type="Pfam" id="PF00168">
    <property type="entry name" value="C2"/>
    <property type="match status" value="1"/>
</dbReference>
<gene>
    <name evidence="4" type="ORF">DPX16_7290</name>
</gene>
<evidence type="ECO:0000259" key="3">
    <source>
        <dbReference type="PROSITE" id="PS50004"/>
    </source>
</evidence>
<dbReference type="OrthoDB" id="73919at2759"/>
<proteinExistence type="predicted"/>
<dbReference type="AlphaFoldDB" id="A0A3N0Z323"/>
<evidence type="ECO:0000256" key="1">
    <source>
        <dbReference type="ARBA" id="ARBA00022729"/>
    </source>
</evidence>